<dbReference type="PANTHER" id="PTHR23406">
    <property type="entry name" value="MALIC ENZYME-RELATED"/>
    <property type="match status" value="1"/>
</dbReference>
<dbReference type="GO" id="GO:0004473">
    <property type="term" value="F:malate dehydrogenase (decarboxylating) (NADP+) activity"/>
    <property type="evidence" value="ECO:0007669"/>
    <property type="project" value="UniProtKB-EC"/>
</dbReference>
<keyword evidence="3 10" id="KW-0479">Metal-binding</keyword>
<dbReference type="GO" id="GO:0051287">
    <property type="term" value="F:NAD binding"/>
    <property type="evidence" value="ECO:0007669"/>
    <property type="project" value="InterPro"/>
</dbReference>
<dbReference type="Gene3D" id="3.40.50.10380">
    <property type="entry name" value="Malic enzyme, N-terminal domain"/>
    <property type="match status" value="1"/>
</dbReference>
<keyword evidence="5 11" id="KW-0560">Oxidoreductase</keyword>
<dbReference type="InterPro" id="IPR015884">
    <property type="entry name" value="Malic_enzyme_CS"/>
</dbReference>
<dbReference type="SUPFAM" id="SSF51735">
    <property type="entry name" value="NAD(P)-binding Rossmann-fold domains"/>
    <property type="match status" value="1"/>
</dbReference>
<dbReference type="FunFam" id="3.40.50.720:FF:000067">
    <property type="entry name" value="Malic enzyme"/>
    <property type="match status" value="1"/>
</dbReference>
<feature type="binding site" evidence="10">
    <location>
        <position position="269"/>
    </location>
    <ligand>
        <name>a divalent metal cation</name>
        <dbReference type="ChEBI" id="CHEBI:60240"/>
    </ligand>
</feature>
<evidence type="ECO:0000259" key="14">
    <source>
        <dbReference type="SMART" id="SM01274"/>
    </source>
</evidence>
<dbReference type="GO" id="GO:0009507">
    <property type="term" value="C:chloroplast"/>
    <property type="evidence" value="ECO:0007669"/>
    <property type="project" value="TreeGrafter"/>
</dbReference>
<gene>
    <name evidence="16" type="primary">LOC109716970</name>
</gene>
<dbReference type="InterPro" id="IPR037062">
    <property type="entry name" value="Malic_N_dom_sf"/>
</dbReference>
<dbReference type="RefSeq" id="XP_020098186.1">
    <property type="nucleotide sequence ID" value="XM_020242597.1"/>
</dbReference>
<dbReference type="SMART" id="SM00919">
    <property type="entry name" value="Malic_M"/>
    <property type="match status" value="1"/>
</dbReference>
<dbReference type="AlphaFoldDB" id="A0A6P5FPE8"/>
<dbReference type="CDD" id="cd05312">
    <property type="entry name" value="NAD_bind_1_malic_enz"/>
    <property type="match status" value="1"/>
</dbReference>
<feature type="binding site" evidence="10">
    <location>
        <position position="293"/>
    </location>
    <ligand>
        <name>a divalent metal cation</name>
        <dbReference type="ChEBI" id="CHEBI:60240"/>
    </ligand>
</feature>
<comment type="similarity">
    <text evidence="2 11">Belongs to the malic enzymes family.</text>
</comment>
<organism evidence="15 16">
    <name type="scientific">Ananas comosus</name>
    <name type="common">Pineapple</name>
    <name type="synonym">Ananas ananas</name>
    <dbReference type="NCBI Taxonomy" id="4615"/>
    <lineage>
        <taxon>Eukaryota</taxon>
        <taxon>Viridiplantae</taxon>
        <taxon>Streptophyta</taxon>
        <taxon>Embryophyta</taxon>
        <taxon>Tracheophyta</taxon>
        <taxon>Spermatophyta</taxon>
        <taxon>Magnoliopsida</taxon>
        <taxon>Liliopsida</taxon>
        <taxon>Poales</taxon>
        <taxon>Bromeliaceae</taxon>
        <taxon>Bromelioideae</taxon>
        <taxon>Ananas</taxon>
    </lineage>
</organism>
<dbReference type="OrthoDB" id="5365701at2759"/>
<dbReference type="InterPro" id="IPR036291">
    <property type="entry name" value="NAD(P)-bd_dom_sf"/>
</dbReference>
<feature type="region of interest" description="Disordered" evidence="12">
    <location>
        <begin position="1"/>
        <end position="22"/>
    </location>
</feature>
<evidence type="ECO:0000313" key="16">
    <source>
        <dbReference type="RefSeq" id="XP_020098186.1"/>
    </source>
</evidence>
<dbReference type="PANTHER" id="PTHR23406:SF64">
    <property type="entry name" value="NADP-DEPENDENT MALIC ENZYME 3"/>
    <property type="match status" value="1"/>
</dbReference>
<feature type="binding site" evidence="9">
    <location>
        <position position="179"/>
    </location>
    <ligand>
        <name>(S)-malate</name>
        <dbReference type="ChEBI" id="CHEBI:15589"/>
    </ligand>
</feature>
<dbReference type="GeneID" id="109716970"/>
<name>A0A6P5FPE8_ANACO</name>
<evidence type="ECO:0000256" key="4">
    <source>
        <dbReference type="ARBA" id="ARBA00022857"/>
    </source>
</evidence>
<evidence type="ECO:0000259" key="13">
    <source>
        <dbReference type="SMART" id="SM00919"/>
    </source>
</evidence>
<dbReference type="SUPFAM" id="SSF53223">
    <property type="entry name" value="Aminoacid dehydrogenase-like, N-terminal domain"/>
    <property type="match status" value="1"/>
</dbReference>
<evidence type="ECO:0000256" key="10">
    <source>
        <dbReference type="PIRSR" id="PIRSR000106-3"/>
    </source>
</evidence>
<evidence type="ECO:0000256" key="12">
    <source>
        <dbReference type="SAM" id="MobiDB-lite"/>
    </source>
</evidence>
<dbReference type="Pfam" id="PF03949">
    <property type="entry name" value="Malic_M"/>
    <property type="match status" value="1"/>
</dbReference>
<dbReference type="GO" id="GO:0006108">
    <property type="term" value="P:malate metabolic process"/>
    <property type="evidence" value="ECO:0007669"/>
    <property type="project" value="UniProtKB-ARBA"/>
</dbReference>
<evidence type="ECO:0000256" key="3">
    <source>
        <dbReference type="ARBA" id="ARBA00022723"/>
    </source>
</evidence>
<dbReference type="Pfam" id="PF00390">
    <property type="entry name" value="malic"/>
    <property type="match status" value="1"/>
</dbReference>
<dbReference type="NCBIfam" id="NF010052">
    <property type="entry name" value="PRK13529.1"/>
    <property type="match status" value="1"/>
</dbReference>
<dbReference type="GO" id="GO:0046872">
    <property type="term" value="F:metal ion binding"/>
    <property type="evidence" value="ECO:0007669"/>
    <property type="project" value="UniProtKB-KW"/>
</dbReference>
<evidence type="ECO:0000256" key="11">
    <source>
        <dbReference type="RuleBase" id="RU003426"/>
    </source>
</evidence>
<dbReference type="InterPro" id="IPR012301">
    <property type="entry name" value="Malic_N_dom"/>
</dbReference>
<dbReference type="PROSITE" id="PS00331">
    <property type="entry name" value="MALIC_ENZYMES"/>
    <property type="match status" value="1"/>
</dbReference>
<feature type="binding site" evidence="10">
    <location>
        <position position="270"/>
    </location>
    <ligand>
        <name>a divalent metal cation</name>
        <dbReference type="ChEBI" id="CHEBI:60240"/>
    </ligand>
</feature>
<feature type="active site" description="Proton acceptor" evidence="8">
    <location>
        <position position="197"/>
    </location>
</feature>
<feature type="active site" description="Proton donor" evidence="8">
    <location>
        <position position="126"/>
    </location>
</feature>
<comment type="pathway">
    <text evidence="6">Photosynthesis; C4 acid pathway.</text>
</comment>
<comment type="catalytic activity">
    <reaction evidence="7">
        <text>oxaloacetate + H(+) = pyruvate + CO2</text>
        <dbReference type="Rhea" id="RHEA:15641"/>
        <dbReference type="ChEBI" id="CHEBI:15361"/>
        <dbReference type="ChEBI" id="CHEBI:15378"/>
        <dbReference type="ChEBI" id="CHEBI:16452"/>
        <dbReference type="ChEBI" id="CHEBI:16526"/>
        <dbReference type="EC" id="1.1.1.40"/>
    </reaction>
</comment>
<keyword evidence="4" id="KW-0521">NADP</keyword>
<accession>A0A6P5FPE8</accession>
<keyword evidence="15" id="KW-1185">Reference proteome</keyword>
<reference evidence="15" key="1">
    <citation type="journal article" date="2015" name="Nat. Genet.">
        <title>The pineapple genome and the evolution of CAM photosynthesis.</title>
        <authorList>
            <person name="Ming R."/>
            <person name="VanBuren R."/>
            <person name="Wai C.M."/>
            <person name="Tang H."/>
            <person name="Schatz M.C."/>
            <person name="Bowers J.E."/>
            <person name="Lyons E."/>
            <person name="Wang M.L."/>
            <person name="Chen J."/>
            <person name="Biggers E."/>
            <person name="Zhang J."/>
            <person name="Huang L."/>
            <person name="Zhang L."/>
            <person name="Miao W."/>
            <person name="Zhang J."/>
            <person name="Ye Z."/>
            <person name="Miao C."/>
            <person name="Lin Z."/>
            <person name="Wang H."/>
            <person name="Zhou H."/>
            <person name="Yim W.C."/>
            <person name="Priest H.D."/>
            <person name="Zheng C."/>
            <person name="Woodhouse M."/>
            <person name="Edger P.P."/>
            <person name="Guyot R."/>
            <person name="Guo H.B."/>
            <person name="Guo H."/>
            <person name="Zheng G."/>
            <person name="Singh R."/>
            <person name="Sharma A."/>
            <person name="Min X."/>
            <person name="Zheng Y."/>
            <person name="Lee H."/>
            <person name="Gurtowski J."/>
            <person name="Sedlazeck F.J."/>
            <person name="Harkess A."/>
            <person name="McKain M.R."/>
            <person name="Liao Z."/>
            <person name="Fang J."/>
            <person name="Liu J."/>
            <person name="Zhang X."/>
            <person name="Zhang Q."/>
            <person name="Hu W."/>
            <person name="Qin Y."/>
            <person name="Wang K."/>
            <person name="Chen L.Y."/>
            <person name="Shirley N."/>
            <person name="Lin Y.R."/>
            <person name="Liu L.Y."/>
            <person name="Hernandez A.G."/>
            <person name="Wright C.L."/>
            <person name="Bulone V."/>
            <person name="Tuskan G.A."/>
            <person name="Heath K."/>
            <person name="Zee F."/>
            <person name="Moore P.H."/>
            <person name="Sunkar R."/>
            <person name="Leebens-Mack J.H."/>
            <person name="Mockler T."/>
            <person name="Bennetzen J.L."/>
            <person name="Freeling M."/>
            <person name="Sankoff D."/>
            <person name="Paterson A.H."/>
            <person name="Zhu X."/>
            <person name="Yang X."/>
            <person name="Smith J.A."/>
            <person name="Cushman J.C."/>
            <person name="Paull R.E."/>
            <person name="Yu Q."/>
        </authorList>
    </citation>
    <scope>NUCLEOTIDE SEQUENCE [LARGE SCALE GENOMIC DNA]</scope>
    <source>
        <strain evidence="15">cv. F153</strain>
    </source>
</reference>
<evidence type="ECO:0000256" key="7">
    <source>
        <dbReference type="ARBA" id="ARBA00051384"/>
    </source>
</evidence>
<evidence type="ECO:0000256" key="6">
    <source>
        <dbReference type="ARBA" id="ARBA00025709"/>
    </source>
</evidence>
<reference evidence="16" key="2">
    <citation type="submission" date="2025-08" db="UniProtKB">
        <authorList>
            <consortium name="RefSeq"/>
        </authorList>
    </citation>
    <scope>IDENTIFICATION</scope>
    <source>
        <tissue evidence="16">Leaf</tissue>
    </source>
</reference>
<comment type="cofactor">
    <cofactor evidence="10">
        <name>Mg(2+)</name>
        <dbReference type="ChEBI" id="CHEBI:18420"/>
    </cofactor>
    <cofactor evidence="10">
        <name>Mn(2+)</name>
        <dbReference type="ChEBI" id="CHEBI:29035"/>
    </cofactor>
    <text evidence="10">Divalent metal cations. Prefers magnesium or manganese.</text>
</comment>
<dbReference type="FunFam" id="3.40.50.10380:FF:000002">
    <property type="entry name" value="Malic enzyme"/>
    <property type="match status" value="1"/>
</dbReference>
<evidence type="ECO:0000256" key="1">
    <source>
        <dbReference type="ARBA" id="ARBA00001936"/>
    </source>
</evidence>
<dbReference type="Proteomes" id="UP000515123">
    <property type="component" value="Linkage group 11"/>
</dbReference>
<dbReference type="InterPro" id="IPR012302">
    <property type="entry name" value="Malic_NAD-bd"/>
</dbReference>
<feature type="binding site" evidence="9">
    <location>
        <position position="434"/>
    </location>
    <ligand>
        <name>(S)-malate</name>
        <dbReference type="ChEBI" id="CHEBI:15589"/>
    </ligand>
</feature>
<feature type="domain" description="Malic enzyme NAD-binding" evidence="13">
    <location>
        <begin position="294"/>
        <end position="547"/>
    </location>
</feature>
<evidence type="ECO:0000256" key="5">
    <source>
        <dbReference type="ARBA" id="ARBA00023002"/>
    </source>
</evidence>
<feature type="domain" description="Malic enzyme N-terminal" evidence="14">
    <location>
        <begin position="103"/>
        <end position="284"/>
    </location>
</feature>
<feature type="binding site" evidence="9">
    <location>
        <position position="478"/>
    </location>
    <ligand>
        <name>(S)-malate</name>
        <dbReference type="ChEBI" id="CHEBI:15589"/>
    </ligand>
</feature>
<dbReference type="InterPro" id="IPR001891">
    <property type="entry name" value="Malic_OxRdtase"/>
</dbReference>
<evidence type="ECO:0000256" key="8">
    <source>
        <dbReference type="PIRSR" id="PIRSR000106-1"/>
    </source>
</evidence>
<comment type="cofactor">
    <cofactor evidence="1">
        <name>Mn(2+)</name>
        <dbReference type="ChEBI" id="CHEBI:29035"/>
    </cofactor>
</comment>
<dbReference type="Gene3D" id="3.40.50.720">
    <property type="entry name" value="NAD(P)-binding Rossmann-like Domain"/>
    <property type="match status" value="1"/>
</dbReference>
<proteinExistence type="inferred from homology"/>
<dbReference type="PRINTS" id="PR00072">
    <property type="entry name" value="MALOXRDTASE"/>
</dbReference>
<sequence length="578" mass="63859">MGDVDHQATVGGGVEDAYGEDRATEEQLVTPWTISVASGYTLLRDPHHNKGLAFTEKERDAHYLRGLLPPAIVTQELQEKKLMHNLRQYQVPLQRYMAMMDLQERNERLFYKLLIDNVEELLPVVYTPTVGEACQKYGCIFRHPQGLYISLKEKGKILEVLKNWPQKSIQVIVVTDGERILGLGDLGCQGMGIPVGKLALYTALGGVRPSACLPITIDVGTNNEALLKDDFYIGLRQRRATGQEYADLLQEFMTAVKQNYGEKVLVQFEDFANHNAFELLAKYRKTHLVFNDDIQGTASVVLAGVVAALKLVSGTLAEHTFLFLGAGEAGTGIAELIALEMSKQTKSPIEETRKKIWLVDSKGLIVSSRKESLQHFKKPWAHEHEPVKTLLDAVKAIKPTVLIGSSGVGQTFTKDVVEAMASFNEKPVILALSNPTSQSECTAEQAYTWTKGRAIFASGSPFDPVEYDGKIFVPGQANNAYIFPGFGLGVVISGAIHVHDDMLLAASEALAQQVTAENYEKGLIYPPFSNIRKISAHIAANVAAKAYELGLASRLPRPENLVKYAESCMYTPIYRNYR</sequence>
<dbReference type="InterPro" id="IPR046346">
    <property type="entry name" value="Aminoacid_DH-like_N_sf"/>
</dbReference>
<evidence type="ECO:0000313" key="15">
    <source>
        <dbReference type="Proteomes" id="UP000515123"/>
    </source>
</evidence>
<evidence type="ECO:0000256" key="9">
    <source>
        <dbReference type="PIRSR" id="PIRSR000106-2"/>
    </source>
</evidence>
<dbReference type="PIRSF" id="PIRSF000106">
    <property type="entry name" value="ME"/>
    <property type="match status" value="1"/>
</dbReference>
<protein>
    <recommendedName>
        <fullName evidence="11">Malic enzyme</fullName>
    </recommendedName>
</protein>
<dbReference type="SMART" id="SM01274">
    <property type="entry name" value="malic"/>
    <property type="match status" value="1"/>
</dbReference>
<evidence type="ECO:0000256" key="2">
    <source>
        <dbReference type="ARBA" id="ARBA00008785"/>
    </source>
</evidence>